<dbReference type="RefSeq" id="WP_142809821.1">
    <property type="nucleotide sequence ID" value="NZ_CP036282.1"/>
</dbReference>
<dbReference type="SUPFAM" id="SSF51445">
    <property type="entry name" value="(Trans)glycosidases"/>
    <property type="match status" value="1"/>
</dbReference>
<keyword evidence="3" id="KW-1185">Reference proteome</keyword>
<evidence type="ECO:0000313" key="3">
    <source>
        <dbReference type="Proteomes" id="UP000317365"/>
    </source>
</evidence>
<dbReference type="InterPro" id="IPR017853">
    <property type="entry name" value="GH"/>
</dbReference>
<gene>
    <name evidence="2" type="ORF">EXZ61_05600</name>
</gene>
<keyword evidence="1" id="KW-0732">Signal</keyword>
<feature type="signal peptide" evidence="1">
    <location>
        <begin position="1"/>
        <end position="19"/>
    </location>
</feature>
<reference evidence="3" key="2">
    <citation type="journal article" date="2020" name="Int. J. Syst. Evol. Microbiol.">
        <title>Genomic insights into a novel species Rhodoferax aquaticus sp. nov., isolated from freshwater.</title>
        <authorList>
            <person name="Li T."/>
            <person name="Zhuo Y."/>
            <person name="Jin C.Z."/>
            <person name="Wu X."/>
            <person name="Ko S.R."/>
            <person name="Jin F.J."/>
            <person name="Ahn C.Y."/>
            <person name="Oh H.M."/>
            <person name="Lee H.G."/>
            <person name="Jin L."/>
        </authorList>
    </citation>
    <scope>NUCLEOTIDE SEQUENCE [LARGE SCALE GENOMIC DNA]</scope>
    <source>
        <strain evidence="3">Gr-4</strain>
    </source>
</reference>
<protein>
    <submittedName>
        <fullName evidence="2">Uncharacterized protein</fullName>
    </submittedName>
</protein>
<dbReference type="Proteomes" id="UP000317365">
    <property type="component" value="Chromosome"/>
</dbReference>
<name>A0A515ELZ9_9BURK</name>
<proteinExistence type="predicted"/>
<accession>A0A515ELZ9</accession>
<dbReference type="KEGG" id="rhg:EXZ61_05600"/>
<dbReference type="Gene3D" id="3.20.20.80">
    <property type="entry name" value="Glycosidases"/>
    <property type="match status" value="1"/>
</dbReference>
<feature type="chain" id="PRO_5021927512" evidence="1">
    <location>
        <begin position="20"/>
        <end position="213"/>
    </location>
</feature>
<sequence>MFKRMVSVLLCSAALQLHAAPATPPVHHYVFFILERAGIQKPWFARSKVFEGAQLKYTWRSLEPRPGEYDFAAIDQDLATLSAQGKRLFLQIQDVSFSEDIVNVPEYLRTDPAFHGGVDRQYEFANDKDAKPKLGGWVARRWDSAVAERFAKLLAALGAGYDGRVEGITLPDILDFAQQTLGASYIFWYPEEPYFTREVLPALQGQGATAVSR</sequence>
<dbReference type="EMBL" id="CP036282">
    <property type="protein sequence ID" value="QDL53687.1"/>
    <property type="molecule type" value="Genomic_DNA"/>
</dbReference>
<evidence type="ECO:0000313" key="2">
    <source>
        <dbReference type="EMBL" id="QDL53687.1"/>
    </source>
</evidence>
<dbReference type="AlphaFoldDB" id="A0A515ELZ9"/>
<evidence type="ECO:0000256" key="1">
    <source>
        <dbReference type="SAM" id="SignalP"/>
    </source>
</evidence>
<reference evidence="3" key="1">
    <citation type="submission" date="2019-02" db="EMBL/GenBank/DDBJ databases">
        <title>Complete genome sequence of Rhodoferax sp. Gr-4.</title>
        <authorList>
            <person name="Jin L."/>
        </authorList>
    </citation>
    <scope>NUCLEOTIDE SEQUENCE [LARGE SCALE GENOMIC DNA]</scope>
    <source>
        <strain evidence="3">Gr-4</strain>
    </source>
</reference>
<organism evidence="2 3">
    <name type="scientific">Rhodoferax aquaticus</name>
    <dbReference type="NCBI Taxonomy" id="2527691"/>
    <lineage>
        <taxon>Bacteria</taxon>
        <taxon>Pseudomonadati</taxon>
        <taxon>Pseudomonadota</taxon>
        <taxon>Betaproteobacteria</taxon>
        <taxon>Burkholderiales</taxon>
        <taxon>Comamonadaceae</taxon>
        <taxon>Rhodoferax</taxon>
    </lineage>
</organism>